<feature type="domain" description="HTH lacI-type" evidence="5">
    <location>
        <begin position="9"/>
        <end position="63"/>
    </location>
</feature>
<dbReference type="InterPro" id="IPR046335">
    <property type="entry name" value="LacI/GalR-like_sensor"/>
</dbReference>
<name>A0A4P8IW04_9BURK</name>
<evidence type="ECO:0000313" key="7">
    <source>
        <dbReference type="Proteomes" id="UP000298656"/>
    </source>
</evidence>
<evidence type="ECO:0000313" key="6">
    <source>
        <dbReference type="EMBL" id="QCP50039.1"/>
    </source>
</evidence>
<dbReference type="PROSITE" id="PS50932">
    <property type="entry name" value="HTH_LACI_2"/>
    <property type="match status" value="1"/>
</dbReference>
<dbReference type="RefSeq" id="WP_137332862.1">
    <property type="nucleotide sequence ID" value="NZ_CP040077.1"/>
</dbReference>
<accession>A0A4P8IW04</accession>
<dbReference type="KEGG" id="tvl:FAZ95_13135"/>
<dbReference type="Pfam" id="PF13377">
    <property type="entry name" value="Peripla_BP_3"/>
    <property type="match status" value="1"/>
</dbReference>
<evidence type="ECO:0000256" key="4">
    <source>
        <dbReference type="ARBA" id="ARBA00023163"/>
    </source>
</evidence>
<dbReference type="Proteomes" id="UP000298656">
    <property type="component" value="Chromosome 1"/>
</dbReference>
<dbReference type="OrthoDB" id="269117at2"/>
<evidence type="ECO:0000256" key="3">
    <source>
        <dbReference type="ARBA" id="ARBA00023125"/>
    </source>
</evidence>
<dbReference type="SUPFAM" id="SSF47413">
    <property type="entry name" value="lambda repressor-like DNA-binding domains"/>
    <property type="match status" value="1"/>
</dbReference>
<keyword evidence="1" id="KW-0678">Repressor</keyword>
<dbReference type="PANTHER" id="PTHR30146">
    <property type="entry name" value="LACI-RELATED TRANSCRIPTIONAL REPRESSOR"/>
    <property type="match status" value="1"/>
</dbReference>
<organism evidence="6 7">
    <name type="scientific">Trinickia violacea</name>
    <dbReference type="NCBI Taxonomy" id="2571746"/>
    <lineage>
        <taxon>Bacteria</taxon>
        <taxon>Pseudomonadati</taxon>
        <taxon>Pseudomonadota</taxon>
        <taxon>Betaproteobacteria</taxon>
        <taxon>Burkholderiales</taxon>
        <taxon>Burkholderiaceae</taxon>
        <taxon>Trinickia</taxon>
    </lineage>
</organism>
<gene>
    <name evidence="6" type="ORF">FAZ95_13135</name>
</gene>
<protein>
    <submittedName>
        <fullName evidence="6">Substrate-binding domain-containing protein</fullName>
    </submittedName>
</protein>
<dbReference type="Gene3D" id="1.10.260.40">
    <property type="entry name" value="lambda repressor-like DNA-binding domains"/>
    <property type="match status" value="1"/>
</dbReference>
<dbReference type="AlphaFoldDB" id="A0A4P8IW04"/>
<proteinExistence type="predicted"/>
<dbReference type="PANTHER" id="PTHR30146:SF95">
    <property type="entry name" value="RIBOSE OPERON REPRESSOR"/>
    <property type="match status" value="1"/>
</dbReference>
<dbReference type="Pfam" id="PF00356">
    <property type="entry name" value="LacI"/>
    <property type="match status" value="1"/>
</dbReference>
<dbReference type="EMBL" id="CP040077">
    <property type="protein sequence ID" value="QCP50039.1"/>
    <property type="molecule type" value="Genomic_DNA"/>
</dbReference>
<dbReference type="CDD" id="cd06278">
    <property type="entry name" value="PBP1_LacI-like"/>
    <property type="match status" value="1"/>
</dbReference>
<keyword evidence="4" id="KW-0804">Transcription</keyword>
<dbReference type="SUPFAM" id="SSF53822">
    <property type="entry name" value="Periplasmic binding protein-like I"/>
    <property type="match status" value="1"/>
</dbReference>
<dbReference type="CDD" id="cd01392">
    <property type="entry name" value="HTH_LacI"/>
    <property type="match status" value="1"/>
</dbReference>
<dbReference type="InterPro" id="IPR028082">
    <property type="entry name" value="Peripla_BP_I"/>
</dbReference>
<keyword evidence="7" id="KW-1185">Reference proteome</keyword>
<dbReference type="InterPro" id="IPR000843">
    <property type="entry name" value="HTH_LacI"/>
</dbReference>
<keyword evidence="3" id="KW-0238">DNA-binding</keyword>
<reference evidence="6 7" key="1">
    <citation type="submission" date="2019-05" db="EMBL/GenBank/DDBJ databases">
        <title>Burkholderia sp. DHOD12, isolated from subtropical forest soil.</title>
        <authorList>
            <person name="Gao Z.-H."/>
            <person name="Qiu L.-H."/>
        </authorList>
    </citation>
    <scope>NUCLEOTIDE SEQUENCE [LARGE SCALE GENOMIC DNA]</scope>
    <source>
        <strain evidence="6 7">DHOD12</strain>
    </source>
</reference>
<dbReference type="SMART" id="SM00354">
    <property type="entry name" value="HTH_LACI"/>
    <property type="match status" value="1"/>
</dbReference>
<dbReference type="GO" id="GO:0000976">
    <property type="term" value="F:transcription cis-regulatory region binding"/>
    <property type="evidence" value="ECO:0007669"/>
    <property type="project" value="TreeGrafter"/>
</dbReference>
<dbReference type="Gene3D" id="3.40.50.2300">
    <property type="match status" value="2"/>
</dbReference>
<dbReference type="InterPro" id="IPR010982">
    <property type="entry name" value="Lambda_DNA-bd_dom_sf"/>
</dbReference>
<dbReference type="GO" id="GO:0003700">
    <property type="term" value="F:DNA-binding transcription factor activity"/>
    <property type="evidence" value="ECO:0007669"/>
    <property type="project" value="TreeGrafter"/>
</dbReference>
<evidence type="ECO:0000256" key="1">
    <source>
        <dbReference type="ARBA" id="ARBA00022491"/>
    </source>
</evidence>
<evidence type="ECO:0000259" key="5">
    <source>
        <dbReference type="PROSITE" id="PS50932"/>
    </source>
</evidence>
<sequence>MTQKHNPWVTASEVARRAGVSRSAVSRAFTPGASIAPETRERVLKAANAMGYQVNMIAREMIQQRSSLVGVVTAGFENPFRARLLADISIALTRNNLSPLVMNAEDPAQIKHSMEMLLSYRIAGVIMTSASPPLDLARQYLKFKVPVAMINRAADLDAADVVVSDNATGAAIAARMLLETGASRLAFIGPSKTSHSGKSRRDAFVRALKARPGKRSATVTTIVTPADDYASGANAAHELLAKAPLPDGVFCSSDLLALGFIDVARQHFKLKVPENIAVVGFDDIPAAGYENYALSTIRQDTERLASVAVEMLMERMSSFRGASRVRAVPVSSVVRRTCG</sequence>
<evidence type="ECO:0000256" key="2">
    <source>
        <dbReference type="ARBA" id="ARBA00023015"/>
    </source>
</evidence>
<keyword evidence="2" id="KW-0805">Transcription regulation</keyword>